<accession>A0A9Q3EQR2</accession>
<proteinExistence type="predicted"/>
<name>A0A9Q3EQR2_9BASI</name>
<evidence type="ECO:0000256" key="1">
    <source>
        <dbReference type="SAM" id="MobiDB-lite"/>
    </source>
</evidence>
<feature type="region of interest" description="Disordered" evidence="1">
    <location>
        <begin position="55"/>
        <end position="82"/>
    </location>
</feature>
<organism evidence="2 3">
    <name type="scientific">Austropuccinia psidii MF-1</name>
    <dbReference type="NCBI Taxonomy" id="1389203"/>
    <lineage>
        <taxon>Eukaryota</taxon>
        <taxon>Fungi</taxon>
        <taxon>Dikarya</taxon>
        <taxon>Basidiomycota</taxon>
        <taxon>Pucciniomycotina</taxon>
        <taxon>Pucciniomycetes</taxon>
        <taxon>Pucciniales</taxon>
        <taxon>Sphaerophragmiaceae</taxon>
        <taxon>Austropuccinia</taxon>
    </lineage>
</organism>
<dbReference type="EMBL" id="AVOT02031904">
    <property type="protein sequence ID" value="MBW0525554.1"/>
    <property type="molecule type" value="Genomic_DNA"/>
</dbReference>
<evidence type="ECO:0000313" key="3">
    <source>
        <dbReference type="Proteomes" id="UP000765509"/>
    </source>
</evidence>
<dbReference type="AlphaFoldDB" id="A0A9Q3EQR2"/>
<evidence type="ECO:0000313" key="2">
    <source>
        <dbReference type="EMBL" id="MBW0525554.1"/>
    </source>
</evidence>
<sequence length="128" mass="14601">MQDLPWCFSTPSKRFQSQIIPSTPRNFQPILSKTPSAVCPPSPNLSTAKHFLASTQRPSPIPHPRNSPIINSQQLQPVAGSRRRRAKTSLFLFPATQVFHKREFWPLLVTQEDHNMVNEGQMLWPGIF</sequence>
<keyword evidence="3" id="KW-1185">Reference proteome</keyword>
<gene>
    <name evidence="2" type="ORF">O181_065269</name>
</gene>
<dbReference type="Proteomes" id="UP000765509">
    <property type="component" value="Unassembled WGS sequence"/>
</dbReference>
<protein>
    <submittedName>
        <fullName evidence="2">Uncharacterized protein</fullName>
    </submittedName>
</protein>
<reference evidence="2" key="1">
    <citation type="submission" date="2021-03" db="EMBL/GenBank/DDBJ databases">
        <title>Draft genome sequence of rust myrtle Austropuccinia psidii MF-1, a brazilian biotype.</title>
        <authorList>
            <person name="Quecine M.C."/>
            <person name="Pachon D.M.R."/>
            <person name="Bonatelli M.L."/>
            <person name="Correr F.H."/>
            <person name="Franceschini L.M."/>
            <person name="Leite T.F."/>
            <person name="Margarido G.R.A."/>
            <person name="Almeida C.A."/>
            <person name="Ferrarezi J.A."/>
            <person name="Labate C.A."/>
        </authorList>
    </citation>
    <scope>NUCLEOTIDE SEQUENCE</scope>
    <source>
        <strain evidence="2">MF-1</strain>
    </source>
</reference>
<comment type="caution">
    <text evidence="2">The sequence shown here is derived from an EMBL/GenBank/DDBJ whole genome shotgun (WGS) entry which is preliminary data.</text>
</comment>